<evidence type="ECO:0000256" key="1">
    <source>
        <dbReference type="SAM" id="Phobius"/>
    </source>
</evidence>
<gene>
    <name evidence="2" type="ORF">V1477_007190</name>
</gene>
<keyword evidence="3" id="KW-1185">Reference proteome</keyword>
<feature type="transmembrane region" description="Helical" evidence="1">
    <location>
        <begin position="21"/>
        <end position="41"/>
    </location>
</feature>
<accession>A0ABD2CKE6</accession>
<sequence>MKKINIILRFFRSIKKAKSSVTMIKDFYGFGLYSLIVPFSLSPSSVGDKSTKRIYNGCENFVKLKQ</sequence>
<comment type="caution">
    <text evidence="2">The sequence shown here is derived from an EMBL/GenBank/DDBJ whole genome shotgun (WGS) entry which is preliminary data.</text>
</comment>
<keyword evidence="1" id="KW-0812">Transmembrane</keyword>
<evidence type="ECO:0000313" key="2">
    <source>
        <dbReference type="EMBL" id="KAL2744648.1"/>
    </source>
</evidence>
<keyword evidence="1" id="KW-1133">Transmembrane helix</keyword>
<proteinExistence type="predicted"/>
<organism evidence="2 3">
    <name type="scientific">Vespula maculifrons</name>
    <name type="common">Eastern yellow jacket</name>
    <name type="synonym">Wasp</name>
    <dbReference type="NCBI Taxonomy" id="7453"/>
    <lineage>
        <taxon>Eukaryota</taxon>
        <taxon>Metazoa</taxon>
        <taxon>Ecdysozoa</taxon>
        <taxon>Arthropoda</taxon>
        <taxon>Hexapoda</taxon>
        <taxon>Insecta</taxon>
        <taxon>Pterygota</taxon>
        <taxon>Neoptera</taxon>
        <taxon>Endopterygota</taxon>
        <taxon>Hymenoptera</taxon>
        <taxon>Apocrita</taxon>
        <taxon>Aculeata</taxon>
        <taxon>Vespoidea</taxon>
        <taxon>Vespidae</taxon>
        <taxon>Vespinae</taxon>
        <taxon>Vespula</taxon>
    </lineage>
</organism>
<protein>
    <submittedName>
        <fullName evidence="2">Uncharacterized protein</fullName>
    </submittedName>
</protein>
<keyword evidence="1" id="KW-0472">Membrane</keyword>
<name>A0ABD2CKE6_VESMC</name>
<dbReference type="AlphaFoldDB" id="A0ABD2CKE6"/>
<evidence type="ECO:0000313" key="3">
    <source>
        <dbReference type="Proteomes" id="UP001607303"/>
    </source>
</evidence>
<reference evidence="2 3" key="1">
    <citation type="journal article" date="2024" name="Ann. Entomol. Soc. Am.">
        <title>Genomic analyses of the southern and eastern yellowjacket wasps (Hymenoptera: Vespidae) reveal evolutionary signatures of social life.</title>
        <authorList>
            <person name="Catto M.A."/>
            <person name="Caine P.B."/>
            <person name="Orr S.E."/>
            <person name="Hunt B.G."/>
            <person name="Goodisman M.A.D."/>
        </authorList>
    </citation>
    <scope>NUCLEOTIDE SEQUENCE [LARGE SCALE GENOMIC DNA]</scope>
    <source>
        <strain evidence="2">232</strain>
        <tissue evidence="2">Head and thorax</tissue>
    </source>
</reference>
<dbReference type="EMBL" id="JAYRBN010000050">
    <property type="protein sequence ID" value="KAL2744648.1"/>
    <property type="molecule type" value="Genomic_DNA"/>
</dbReference>
<dbReference type="Proteomes" id="UP001607303">
    <property type="component" value="Unassembled WGS sequence"/>
</dbReference>